<accession>A0ABS4GG67</accession>
<name>A0ABS4GG67_9FIRM</name>
<protein>
    <submittedName>
        <fullName evidence="1">Uncharacterized protein</fullName>
    </submittedName>
</protein>
<keyword evidence="2" id="KW-1185">Reference proteome</keyword>
<comment type="caution">
    <text evidence="1">The sequence shown here is derived from an EMBL/GenBank/DDBJ whole genome shotgun (WGS) entry which is preliminary data.</text>
</comment>
<evidence type="ECO:0000313" key="1">
    <source>
        <dbReference type="EMBL" id="MBP1926690.1"/>
    </source>
</evidence>
<dbReference type="EMBL" id="JAGGKS010000008">
    <property type="protein sequence ID" value="MBP1926690.1"/>
    <property type="molecule type" value="Genomic_DNA"/>
</dbReference>
<dbReference type="Proteomes" id="UP001519342">
    <property type="component" value="Unassembled WGS sequence"/>
</dbReference>
<proteinExistence type="predicted"/>
<reference evidence="1 2" key="1">
    <citation type="submission" date="2021-03" db="EMBL/GenBank/DDBJ databases">
        <title>Genomic Encyclopedia of Type Strains, Phase IV (KMG-IV): sequencing the most valuable type-strain genomes for metagenomic binning, comparative biology and taxonomic classification.</title>
        <authorList>
            <person name="Goeker M."/>
        </authorList>
    </citation>
    <scope>NUCLEOTIDE SEQUENCE [LARGE SCALE GENOMIC DNA]</scope>
    <source>
        <strain evidence="1 2">DSM 24004</strain>
    </source>
</reference>
<dbReference type="RefSeq" id="WP_209512422.1">
    <property type="nucleotide sequence ID" value="NZ_JAGGKS010000008.1"/>
</dbReference>
<evidence type="ECO:0000313" key="2">
    <source>
        <dbReference type="Proteomes" id="UP001519342"/>
    </source>
</evidence>
<sequence>MYAAIKNILRNETVIACLCPADMIYPSHKEEWTDMEWQDNNKAPRILVPIKQFKCKVNELYKQYDYENTPCLNRI</sequence>
<gene>
    <name evidence="1" type="ORF">J2Z76_002560</name>
</gene>
<organism evidence="1 2">
    <name type="scientific">Sedimentibacter acidaminivorans</name>
    <dbReference type="NCBI Taxonomy" id="913099"/>
    <lineage>
        <taxon>Bacteria</taxon>
        <taxon>Bacillati</taxon>
        <taxon>Bacillota</taxon>
        <taxon>Tissierellia</taxon>
        <taxon>Sedimentibacter</taxon>
    </lineage>
</organism>